<comment type="caution">
    <text evidence="2">The sequence shown here is derived from an EMBL/GenBank/DDBJ whole genome shotgun (WGS) entry which is preliminary data.</text>
</comment>
<dbReference type="AlphaFoldDB" id="A0A0M2SML7"/>
<organism evidence="2 3">
    <name type="scientific">Salinicoccus sediminis</name>
    <dbReference type="NCBI Taxonomy" id="1432562"/>
    <lineage>
        <taxon>Bacteria</taxon>
        <taxon>Bacillati</taxon>
        <taxon>Bacillota</taxon>
        <taxon>Bacilli</taxon>
        <taxon>Bacillales</taxon>
        <taxon>Staphylococcaceae</taxon>
        <taxon>Salinicoccus</taxon>
    </lineage>
</organism>
<protein>
    <submittedName>
        <fullName evidence="2">Uncharacterized protein</fullName>
    </submittedName>
</protein>
<feature type="transmembrane region" description="Helical" evidence="1">
    <location>
        <begin position="40"/>
        <end position="61"/>
    </location>
</feature>
<dbReference type="STRING" id="1432562.WN59_04355"/>
<evidence type="ECO:0000256" key="1">
    <source>
        <dbReference type="SAM" id="Phobius"/>
    </source>
</evidence>
<feature type="transmembrane region" description="Helical" evidence="1">
    <location>
        <begin position="12"/>
        <end position="34"/>
    </location>
</feature>
<keyword evidence="1" id="KW-0472">Membrane</keyword>
<keyword evidence="1" id="KW-1133">Transmembrane helix</keyword>
<gene>
    <name evidence="2" type="ORF">WN59_04355</name>
</gene>
<dbReference type="PATRIC" id="fig|1432562.3.peg.848"/>
<sequence length="71" mass="7978">MIISKKGGFRHYLTVFLLIMAVFLAGKGIINLVMTQTISIAEILAMLGLLLALAVYMDNRLKKKKAQKKRK</sequence>
<evidence type="ECO:0000313" key="3">
    <source>
        <dbReference type="Proteomes" id="UP000034287"/>
    </source>
</evidence>
<dbReference type="OrthoDB" id="9944625at2"/>
<dbReference type="RefSeq" id="WP_046513226.1">
    <property type="nucleotide sequence ID" value="NZ_LAYZ01000002.1"/>
</dbReference>
<reference evidence="2 3" key="1">
    <citation type="submission" date="2015-04" db="EMBL/GenBank/DDBJ databases">
        <title>Taxonomic description and genome sequence of Salinicoccus sediminis sp. nov., a novel hyper halotolerant bacterium isolated from marine sediment.</title>
        <authorList>
            <person name="Mathan Kumar R."/>
            <person name="Kaur G."/>
            <person name="Kumar N."/>
            <person name="Kumar A."/>
            <person name="Singh N.K."/>
            <person name="Kaur N."/>
            <person name="Mayilraj S."/>
        </authorList>
    </citation>
    <scope>NUCLEOTIDE SEQUENCE [LARGE SCALE GENOMIC DNA]</scope>
    <source>
        <strain evidence="2 3">SV-16</strain>
    </source>
</reference>
<keyword evidence="1" id="KW-0812">Transmembrane</keyword>
<dbReference type="Proteomes" id="UP000034287">
    <property type="component" value="Unassembled WGS sequence"/>
</dbReference>
<accession>A0A0M2SML7</accession>
<evidence type="ECO:0000313" key="2">
    <source>
        <dbReference type="EMBL" id="KKK34891.1"/>
    </source>
</evidence>
<keyword evidence="3" id="KW-1185">Reference proteome</keyword>
<proteinExistence type="predicted"/>
<name>A0A0M2SML7_9STAP</name>
<dbReference type="EMBL" id="LAYZ01000002">
    <property type="protein sequence ID" value="KKK34891.1"/>
    <property type="molecule type" value="Genomic_DNA"/>
</dbReference>